<evidence type="ECO:0000313" key="2">
    <source>
        <dbReference type="Proteomes" id="UP000236379"/>
    </source>
</evidence>
<accession>A0A2K3UXS6</accession>
<protein>
    <submittedName>
        <fullName evidence="1">ArsR family transcriptional regulator</fullName>
    </submittedName>
</protein>
<dbReference type="Proteomes" id="UP000236379">
    <property type="component" value="Unassembled WGS sequence"/>
</dbReference>
<reference evidence="1 2" key="1">
    <citation type="submission" date="2018-01" db="EMBL/GenBank/DDBJ databases">
        <title>Deinococcus koreensis sp. nov., a radiation-resistant bacterium isolated from river water.</title>
        <authorList>
            <person name="Choi A."/>
        </authorList>
    </citation>
    <scope>NUCLEOTIDE SEQUENCE [LARGE SCALE GENOMIC DNA]</scope>
    <source>
        <strain evidence="1 2">SJW1-2</strain>
    </source>
</reference>
<dbReference type="SUPFAM" id="SSF46785">
    <property type="entry name" value="Winged helix' DNA-binding domain"/>
    <property type="match status" value="1"/>
</dbReference>
<evidence type="ECO:0000313" key="1">
    <source>
        <dbReference type="EMBL" id="PNY81342.1"/>
    </source>
</evidence>
<proteinExistence type="predicted"/>
<dbReference type="InterPro" id="IPR036390">
    <property type="entry name" value="WH_DNA-bd_sf"/>
</dbReference>
<sequence length="214" mass="23005">MEAAGVEPPARVADARQAALLLDVGLRPLLGLLMKAPRSVSELAAELGVNPNRAQYLVGRLHTAGVARVGSVQPRAGRAVRRYAVHGRWFIPFEVTGAETLEAFLAAQLVPRIEQMVNLTVQVMRGHSDGWGYWLQASEAGGSLRAGNADDTAADLFDGSTPLLANINTLTLAPAQAQQFKARLLELFQEFEAKETPGADPYSLAILLVRGEVR</sequence>
<keyword evidence="2" id="KW-1185">Reference proteome</keyword>
<dbReference type="RefSeq" id="WP_103311785.1">
    <property type="nucleotide sequence ID" value="NZ_PPPD01000001.1"/>
</dbReference>
<dbReference type="OrthoDB" id="65195at2"/>
<name>A0A2K3UXS6_9DEIO</name>
<dbReference type="AlphaFoldDB" id="A0A2K3UXS6"/>
<gene>
    <name evidence="1" type="ORF">CVO96_08045</name>
</gene>
<dbReference type="EMBL" id="PPPD01000001">
    <property type="protein sequence ID" value="PNY81342.1"/>
    <property type="molecule type" value="Genomic_DNA"/>
</dbReference>
<organism evidence="1 2">
    <name type="scientific">Deinococcus koreensis</name>
    <dbReference type="NCBI Taxonomy" id="2054903"/>
    <lineage>
        <taxon>Bacteria</taxon>
        <taxon>Thermotogati</taxon>
        <taxon>Deinococcota</taxon>
        <taxon>Deinococci</taxon>
        <taxon>Deinococcales</taxon>
        <taxon>Deinococcaceae</taxon>
        <taxon>Deinococcus</taxon>
    </lineage>
</organism>
<comment type="caution">
    <text evidence="1">The sequence shown here is derived from an EMBL/GenBank/DDBJ whole genome shotgun (WGS) entry which is preliminary data.</text>
</comment>